<feature type="region of interest" description="Disordered" evidence="1">
    <location>
        <begin position="144"/>
        <end position="180"/>
    </location>
</feature>
<accession>A0A077R8L9</accession>
<keyword evidence="2" id="KW-0812">Transmembrane</keyword>
<dbReference type="AlphaFoldDB" id="A0A077R8L9"/>
<reference evidence="3" key="1">
    <citation type="journal article" date="2014" name="Genome Biol. Evol.">
        <title>Gene Loss Rather Than Gene Gain Is Associated with a Host Jump from Monocots to Dicots in the Smut Fungus Melanopsichium pennsylvanicum.</title>
        <authorList>
            <person name="Sharma R."/>
            <person name="Mishra B."/>
            <person name="Runge F."/>
            <person name="Thines M."/>
        </authorList>
    </citation>
    <scope>NUCLEOTIDE SEQUENCE</scope>
    <source>
        <strain evidence="3">4</strain>
    </source>
</reference>
<evidence type="ECO:0000256" key="2">
    <source>
        <dbReference type="SAM" id="Phobius"/>
    </source>
</evidence>
<protein>
    <submittedName>
        <fullName evidence="3">Uncharacterized protein</fullName>
    </submittedName>
</protein>
<dbReference type="EMBL" id="HG529651">
    <property type="protein sequence ID" value="CDI55522.1"/>
    <property type="molecule type" value="Genomic_DNA"/>
</dbReference>
<feature type="transmembrane region" description="Helical" evidence="2">
    <location>
        <begin position="20"/>
        <end position="39"/>
    </location>
</feature>
<keyword evidence="2" id="KW-0472">Membrane</keyword>
<organism evidence="3">
    <name type="scientific">Melanopsichium pennsylvanicum 4</name>
    <dbReference type="NCBI Taxonomy" id="1398559"/>
    <lineage>
        <taxon>Eukaryota</taxon>
        <taxon>Fungi</taxon>
        <taxon>Dikarya</taxon>
        <taxon>Basidiomycota</taxon>
        <taxon>Ustilaginomycotina</taxon>
        <taxon>Ustilaginomycetes</taxon>
        <taxon>Ustilaginales</taxon>
        <taxon>Ustilaginaceae</taxon>
        <taxon>Melanopsichium</taxon>
    </lineage>
</organism>
<proteinExistence type="predicted"/>
<keyword evidence="2" id="KW-1133">Transmembrane helix</keyword>
<sequence>MADAAQQTANLAHDLLSEIIPYPVFRILAGFSNLIYSLLGTANNPASWSSTLLPPLITFFLAYFALVTAYRTVRSMLSLAWFGIKWGAIIGGLIAIWAWWTGNMDAINSTGIAPDTGGLFGQLNSLGPLMNSLYANFPDLYAPGSTRSRSNNRQRASSSRRRTRSSMRGNQHSYSFDSKDSDDYLPGDLGSGFGAFADMFGSSSSSASSSFSNNNNYNNNELGAGGVDFASLLRTLVTEGQRQGIDALSALRAAGKVQDELRRFQDNPGAWFEGQVKVRREVDTIPDQGQQGRDKMQQGEKVKGQEWDRELMHIKAIRGGQILPLASTIFSNESREQPEQLKFNTRRRKRAMYGVQHLM</sequence>
<feature type="compositionally biased region" description="Low complexity" evidence="1">
    <location>
        <begin position="145"/>
        <end position="157"/>
    </location>
</feature>
<evidence type="ECO:0000256" key="1">
    <source>
        <dbReference type="SAM" id="MobiDB-lite"/>
    </source>
</evidence>
<feature type="transmembrane region" description="Helical" evidence="2">
    <location>
        <begin position="51"/>
        <end position="73"/>
    </location>
</feature>
<name>A0A077R8L9_9BASI</name>
<evidence type="ECO:0000313" key="3">
    <source>
        <dbReference type="EMBL" id="CDI55522.1"/>
    </source>
</evidence>
<feature type="transmembrane region" description="Helical" evidence="2">
    <location>
        <begin position="79"/>
        <end position="100"/>
    </location>
</feature>